<dbReference type="EMBL" id="CP000505">
    <property type="protein sequence ID" value="ABL78447.1"/>
    <property type="molecule type" value="Genomic_DNA"/>
</dbReference>
<dbReference type="InterPro" id="IPR002912">
    <property type="entry name" value="ACT_dom"/>
</dbReference>
<dbReference type="Gene3D" id="3.30.1380.20">
    <property type="entry name" value="Trafficking protein particle complex subunit 3"/>
    <property type="match status" value="1"/>
</dbReference>
<dbReference type="HOGENOM" id="CLU_1040537_0_0_2"/>
<dbReference type="Proteomes" id="UP000000641">
    <property type="component" value="Chromosome"/>
</dbReference>
<dbReference type="PROSITE" id="PS51671">
    <property type="entry name" value="ACT"/>
    <property type="match status" value="1"/>
</dbReference>
<keyword evidence="3" id="KW-1185">Reference proteome</keyword>
<dbReference type="EnsemblBacteria" id="ABL78447">
    <property type="protein sequence ID" value="ABL78447"/>
    <property type="gene ID" value="Tpen_1047"/>
</dbReference>
<name>A1RZ17_THEPD</name>
<dbReference type="GeneID" id="4600790"/>
<dbReference type="STRING" id="368408.Tpen_1047"/>
<dbReference type="SMART" id="SM00989">
    <property type="entry name" value="V4R"/>
    <property type="match status" value="1"/>
</dbReference>
<dbReference type="OrthoDB" id="371687at2157"/>
<accession>A1RZ17</accession>
<dbReference type="eggNOG" id="arCOG01688">
    <property type="taxonomic scope" value="Archaea"/>
</dbReference>
<dbReference type="InterPro" id="IPR004096">
    <property type="entry name" value="V4R"/>
</dbReference>
<dbReference type="AlphaFoldDB" id="A1RZ17"/>
<evidence type="ECO:0000313" key="3">
    <source>
        <dbReference type="Proteomes" id="UP000000641"/>
    </source>
</evidence>
<reference evidence="3" key="1">
    <citation type="journal article" date="2008" name="J. Bacteriol.">
        <title>Genome sequence of Thermofilum pendens reveals an exceptional loss of biosynthetic pathways without genome reduction.</title>
        <authorList>
            <person name="Anderson I."/>
            <person name="Rodriguez J."/>
            <person name="Susanti D."/>
            <person name="Porat I."/>
            <person name="Reich C."/>
            <person name="Ulrich L.E."/>
            <person name="Elkins J.G."/>
            <person name="Mavromatis K."/>
            <person name="Lykidis A."/>
            <person name="Kim E."/>
            <person name="Thompson L.S."/>
            <person name="Nolan M."/>
            <person name="Land M."/>
            <person name="Copeland A."/>
            <person name="Lapidus A."/>
            <person name="Lucas S."/>
            <person name="Detter C."/>
            <person name="Zhulin I.B."/>
            <person name="Olsen G.J."/>
            <person name="Whitman W."/>
            <person name="Mukhopadhyay B."/>
            <person name="Bristow J."/>
            <person name="Kyrpides N."/>
        </authorList>
    </citation>
    <scope>NUCLEOTIDE SEQUENCE [LARGE SCALE GENOMIC DNA]</scope>
    <source>
        <strain evidence="3">DSM 2475 / Hrk 5</strain>
    </source>
</reference>
<dbReference type="InterPro" id="IPR024096">
    <property type="entry name" value="NO_sig/Golgi_transp_ligand-bd"/>
</dbReference>
<organism evidence="2 3">
    <name type="scientific">Thermofilum pendens (strain DSM 2475 / Hrk 5)</name>
    <dbReference type="NCBI Taxonomy" id="368408"/>
    <lineage>
        <taxon>Archaea</taxon>
        <taxon>Thermoproteota</taxon>
        <taxon>Thermoprotei</taxon>
        <taxon>Thermofilales</taxon>
        <taxon>Thermofilaceae</taxon>
        <taxon>Thermofilum</taxon>
    </lineage>
</organism>
<sequence length="271" mass="30309">MEKYKPYRVGRTVYAVGKTPVFFNISLSPAALEEVGVLERILEVFRRANVSILTFKVSGSRPGISEPGRVVLAADLTGRMGELRDLVSSLSSLPHVLSVETAPPLFDGFAMDLWSFPLLFDEKRVVFFDEEFLRGFILGGWRKLGDGYGGILFYSSFQAARRVFDEYIAPKSSKLEDRLLLVEEILRVFGLGVFKVSSYSEREVVVKVYDGTEAKALKGTEVPAEFITKGMLAGLVSGLWGAPYGEVWVEEKKCVLRGDEYCETHLKRRPS</sequence>
<protein>
    <submittedName>
        <fullName evidence="2">4-vinyl reductase, 4VR</fullName>
    </submittedName>
</protein>
<dbReference type="KEGG" id="tpe:Tpen_1047"/>
<evidence type="ECO:0000313" key="2">
    <source>
        <dbReference type="EMBL" id="ABL78447.1"/>
    </source>
</evidence>
<dbReference type="RefSeq" id="WP_011752712.1">
    <property type="nucleotide sequence ID" value="NC_008698.1"/>
</dbReference>
<proteinExistence type="predicted"/>
<evidence type="ECO:0000259" key="1">
    <source>
        <dbReference type="PROSITE" id="PS51671"/>
    </source>
</evidence>
<dbReference type="SUPFAM" id="SSF111126">
    <property type="entry name" value="Ligand-binding domain in the NO signalling and Golgi transport"/>
    <property type="match status" value="1"/>
</dbReference>
<feature type="domain" description="ACT" evidence="1">
    <location>
        <begin position="26"/>
        <end position="104"/>
    </location>
</feature>
<gene>
    <name evidence="2" type="ordered locus">Tpen_1047</name>
</gene>